<evidence type="ECO:0000313" key="3">
    <source>
        <dbReference type="Proteomes" id="UP001597112"/>
    </source>
</evidence>
<reference evidence="3" key="1">
    <citation type="journal article" date="2019" name="Int. J. Syst. Evol. Microbiol.">
        <title>The Global Catalogue of Microorganisms (GCM) 10K type strain sequencing project: providing services to taxonomists for standard genome sequencing and annotation.</title>
        <authorList>
            <consortium name="The Broad Institute Genomics Platform"/>
            <consortium name="The Broad Institute Genome Sequencing Center for Infectious Disease"/>
            <person name="Wu L."/>
            <person name="Ma J."/>
        </authorList>
    </citation>
    <scope>NUCLEOTIDE SEQUENCE [LARGE SCALE GENOMIC DNA]</scope>
    <source>
        <strain evidence="3">CCUG 58938</strain>
    </source>
</reference>
<accession>A0ABW3K252</accession>
<protein>
    <submittedName>
        <fullName evidence="2">Carboxymuconolactone decarboxylase family protein</fullName>
    </submittedName>
</protein>
<dbReference type="EMBL" id="JBHTKA010000003">
    <property type="protein sequence ID" value="MFD0999983.1"/>
    <property type="molecule type" value="Genomic_DNA"/>
</dbReference>
<evidence type="ECO:0000259" key="1">
    <source>
        <dbReference type="Pfam" id="PF02627"/>
    </source>
</evidence>
<name>A0ABW3K252_9BACT</name>
<dbReference type="Gene3D" id="1.20.1290.10">
    <property type="entry name" value="AhpD-like"/>
    <property type="match status" value="1"/>
</dbReference>
<dbReference type="InterPro" id="IPR029032">
    <property type="entry name" value="AhpD-like"/>
</dbReference>
<feature type="domain" description="Carboxymuconolactone decarboxylase-like" evidence="1">
    <location>
        <begin position="14"/>
        <end position="94"/>
    </location>
</feature>
<dbReference type="NCBIfam" id="TIGR00778">
    <property type="entry name" value="ahpD_dom"/>
    <property type="match status" value="1"/>
</dbReference>
<dbReference type="SUPFAM" id="SSF69118">
    <property type="entry name" value="AhpD-like"/>
    <property type="match status" value="1"/>
</dbReference>
<dbReference type="InterPro" id="IPR003779">
    <property type="entry name" value="CMD-like"/>
</dbReference>
<dbReference type="RefSeq" id="WP_377579185.1">
    <property type="nucleotide sequence ID" value="NZ_JBHTKA010000003.1"/>
</dbReference>
<comment type="caution">
    <text evidence="2">The sequence shown here is derived from an EMBL/GenBank/DDBJ whole genome shotgun (WGS) entry which is preliminary data.</text>
</comment>
<dbReference type="PANTHER" id="PTHR34846:SF10">
    <property type="entry name" value="CYTOPLASMIC PROTEIN"/>
    <property type="match status" value="1"/>
</dbReference>
<organism evidence="2 3">
    <name type="scientific">Ohtaekwangia kribbensis</name>
    <dbReference type="NCBI Taxonomy" id="688913"/>
    <lineage>
        <taxon>Bacteria</taxon>
        <taxon>Pseudomonadati</taxon>
        <taxon>Bacteroidota</taxon>
        <taxon>Cytophagia</taxon>
        <taxon>Cytophagales</taxon>
        <taxon>Fulvivirgaceae</taxon>
        <taxon>Ohtaekwangia</taxon>
    </lineage>
</organism>
<gene>
    <name evidence="2" type="ORF">ACFQ21_11740</name>
</gene>
<evidence type="ECO:0000313" key="2">
    <source>
        <dbReference type="EMBL" id="MFD0999983.1"/>
    </source>
</evidence>
<dbReference type="Proteomes" id="UP001597112">
    <property type="component" value="Unassembled WGS sequence"/>
</dbReference>
<dbReference type="InterPro" id="IPR004675">
    <property type="entry name" value="AhpD_core"/>
</dbReference>
<sequence>MEPRLNFNEKGKSAFKAMYGLTVYPSKSSIEKSLLNLLYFRVSQINGCAYCLDMHSKDLRANGETEQRLYMLDAWRESPIYTDRERAALAWAEAITKASVSDEVFEEVRRQFSEDEVIELTIAANTINSYNRINIAFRPVAGTYQPGQFEVHA</sequence>
<keyword evidence="3" id="KW-1185">Reference proteome</keyword>
<proteinExistence type="predicted"/>
<dbReference type="Pfam" id="PF02627">
    <property type="entry name" value="CMD"/>
    <property type="match status" value="1"/>
</dbReference>
<dbReference type="PANTHER" id="PTHR34846">
    <property type="entry name" value="4-CARBOXYMUCONOLACTONE DECARBOXYLASE FAMILY PROTEIN (AFU_ORTHOLOGUE AFUA_6G11590)"/>
    <property type="match status" value="1"/>
</dbReference>